<evidence type="ECO:0000259" key="8">
    <source>
        <dbReference type="Pfam" id="PF02770"/>
    </source>
</evidence>
<dbReference type="InterPro" id="IPR013786">
    <property type="entry name" value="AcylCoA_DH/ox_N"/>
</dbReference>
<dbReference type="SUPFAM" id="SSF56645">
    <property type="entry name" value="Acyl-CoA dehydrogenase NM domain-like"/>
    <property type="match status" value="1"/>
</dbReference>
<keyword evidence="4 5" id="KW-0274">FAD</keyword>
<sequence>MKFSLTEEQLMIREMAARFAEHEVAREAGGLDEAELFDRRSFDAMAQLGFTALPWPEEDGGAGGGFLSFVLVLEELSRVSASLGAALWAHVFLSAWPLHRFGSVELKRHYLKRLIDGNSMGTGVLPGAVDPNTTLRIGVFGQLQLQDDGVEEECYVLNGQQKYILGGTTADFFIIYAVTGESAGGRRKRYSAFIIEKDCPGLLIQPVTKKLGLRSAGMAHLKFQDCRVPKRQRIGRDGQGGAIAGRAAAGVRYGLAAVAAGITQGASEAALGYAKARSQFGKPIAKHQAVAWMLADMRTAADASKLLVYQAAWQEDRGLTDGEGWEAALALSFAADAAMTSTIHAVQVYGGYGYMKEYPVERFMRDAKAVQIFKGLDLSSKMPQPKGRGSGGSGKERGRRHG</sequence>
<feature type="domain" description="Acyl-CoA dehydrogenase/oxidase N-terminal" evidence="9">
    <location>
        <begin position="6"/>
        <end position="117"/>
    </location>
</feature>
<evidence type="ECO:0000256" key="2">
    <source>
        <dbReference type="ARBA" id="ARBA00009347"/>
    </source>
</evidence>
<keyword evidence="3 5" id="KW-0285">Flavoprotein</keyword>
<dbReference type="Proteomes" id="UP000673394">
    <property type="component" value="Unassembled WGS sequence"/>
</dbReference>
<feature type="region of interest" description="Disordered" evidence="6">
    <location>
        <begin position="379"/>
        <end position="402"/>
    </location>
</feature>
<name>A0ABS5CKN5_9BACL</name>
<feature type="domain" description="Acyl-CoA oxidase/dehydrogenase middle" evidence="8">
    <location>
        <begin position="151"/>
        <end position="226"/>
    </location>
</feature>
<dbReference type="InterPro" id="IPR009075">
    <property type="entry name" value="AcylCo_DH/oxidase_C"/>
</dbReference>
<keyword evidence="5" id="KW-0560">Oxidoreductase</keyword>
<dbReference type="Gene3D" id="1.10.540.10">
    <property type="entry name" value="Acyl-CoA dehydrogenase/oxidase, N-terminal domain"/>
    <property type="match status" value="1"/>
</dbReference>
<reference evidence="10 11" key="1">
    <citation type="submission" date="2021-04" db="EMBL/GenBank/DDBJ databases">
        <title>Paenibacillus sp. DLE-14 whole genome sequence.</title>
        <authorList>
            <person name="Ham Y.J."/>
        </authorList>
    </citation>
    <scope>NUCLEOTIDE SEQUENCE [LARGE SCALE GENOMIC DNA]</scope>
    <source>
        <strain evidence="10 11">DLE-14</strain>
    </source>
</reference>
<evidence type="ECO:0000259" key="7">
    <source>
        <dbReference type="Pfam" id="PF00441"/>
    </source>
</evidence>
<accession>A0ABS5CKN5</accession>
<dbReference type="InterPro" id="IPR046373">
    <property type="entry name" value="Acyl-CoA_Oxase/DH_mid-dom_sf"/>
</dbReference>
<organism evidence="10 11">
    <name type="scientific">Paenibacillus lignilyticus</name>
    <dbReference type="NCBI Taxonomy" id="1172615"/>
    <lineage>
        <taxon>Bacteria</taxon>
        <taxon>Bacillati</taxon>
        <taxon>Bacillota</taxon>
        <taxon>Bacilli</taxon>
        <taxon>Bacillales</taxon>
        <taxon>Paenibacillaceae</taxon>
        <taxon>Paenibacillus</taxon>
    </lineage>
</organism>
<keyword evidence="11" id="KW-1185">Reference proteome</keyword>
<dbReference type="SUPFAM" id="SSF47203">
    <property type="entry name" value="Acyl-CoA dehydrogenase C-terminal domain-like"/>
    <property type="match status" value="1"/>
</dbReference>
<dbReference type="Gene3D" id="2.40.110.10">
    <property type="entry name" value="Butyryl-CoA Dehydrogenase, subunit A, domain 2"/>
    <property type="match status" value="1"/>
</dbReference>
<feature type="domain" description="Acyl-CoA dehydrogenase/oxidase C-terminal" evidence="7">
    <location>
        <begin position="239"/>
        <end position="375"/>
    </location>
</feature>
<evidence type="ECO:0000313" key="10">
    <source>
        <dbReference type="EMBL" id="MBP3966434.1"/>
    </source>
</evidence>
<dbReference type="Pfam" id="PF02771">
    <property type="entry name" value="Acyl-CoA_dh_N"/>
    <property type="match status" value="1"/>
</dbReference>
<dbReference type="PANTHER" id="PTHR43884">
    <property type="entry name" value="ACYL-COA DEHYDROGENASE"/>
    <property type="match status" value="1"/>
</dbReference>
<proteinExistence type="inferred from homology"/>
<dbReference type="InterPro" id="IPR037069">
    <property type="entry name" value="AcylCoA_DH/ox_N_sf"/>
</dbReference>
<comment type="cofactor">
    <cofactor evidence="1 5">
        <name>FAD</name>
        <dbReference type="ChEBI" id="CHEBI:57692"/>
    </cofactor>
</comment>
<gene>
    <name evidence="10" type="ORF">I8J30_27385</name>
</gene>
<dbReference type="RefSeq" id="WP_210663609.1">
    <property type="nucleotide sequence ID" value="NZ_JAGKSP010000018.1"/>
</dbReference>
<evidence type="ECO:0000256" key="3">
    <source>
        <dbReference type="ARBA" id="ARBA00022630"/>
    </source>
</evidence>
<dbReference type="InterPro" id="IPR036250">
    <property type="entry name" value="AcylCo_DH-like_C"/>
</dbReference>
<dbReference type="InterPro" id="IPR009100">
    <property type="entry name" value="AcylCoA_DH/oxidase_NM_dom_sf"/>
</dbReference>
<evidence type="ECO:0000256" key="5">
    <source>
        <dbReference type="RuleBase" id="RU362125"/>
    </source>
</evidence>
<evidence type="ECO:0000259" key="9">
    <source>
        <dbReference type="Pfam" id="PF02771"/>
    </source>
</evidence>
<dbReference type="PANTHER" id="PTHR43884:SF41">
    <property type="entry name" value="ACYL-COA DEHYDROGENASE"/>
    <property type="match status" value="1"/>
</dbReference>
<dbReference type="Pfam" id="PF02770">
    <property type="entry name" value="Acyl-CoA_dh_M"/>
    <property type="match status" value="1"/>
</dbReference>
<protein>
    <submittedName>
        <fullName evidence="10">Acyl-CoA dehydrogenase family protein</fullName>
    </submittedName>
</protein>
<evidence type="ECO:0000256" key="1">
    <source>
        <dbReference type="ARBA" id="ARBA00001974"/>
    </source>
</evidence>
<evidence type="ECO:0000256" key="6">
    <source>
        <dbReference type="SAM" id="MobiDB-lite"/>
    </source>
</evidence>
<dbReference type="InterPro" id="IPR006091">
    <property type="entry name" value="Acyl-CoA_Oxase/DH_mid-dom"/>
</dbReference>
<evidence type="ECO:0000313" key="11">
    <source>
        <dbReference type="Proteomes" id="UP000673394"/>
    </source>
</evidence>
<dbReference type="EMBL" id="JAGKSP010000018">
    <property type="protein sequence ID" value="MBP3966434.1"/>
    <property type="molecule type" value="Genomic_DNA"/>
</dbReference>
<comment type="caution">
    <text evidence="10">The sequence shown here is derived from an EMBL/GenBank/DDBJ whole genome shotgun (WGS) entry which is preliminary data.</text>
</comment>
<dbReference type="Gene3D" id="1.20.140.10">
    <property type="entry name" value="Butyryl-CoA Dehydrogenase, subunit A, domain 3"/>
    <property type="match status" value="1"/>
</dbReference>
<dbReference type="PROSITE" id="PS00073">
    <property type="entry name" value="ACYL_COA_DH_2"/>
    <property type="match status" value="1"/>
</dbReference>
<dbReference type="InterPro" id="IPR006089">
    <property type="entry name" value="Acyl-CoA_DH_CS"/>
</dbReference>
<dbReference type="Pfam" id="PF00441">
    <property type="entry name" value="Acyl-CoA_dh_1"/>
    <property type="match status" value="1"/>
</dbReference>
<dbReference type="PIRSF" id="PIRSF016578">
    <property type="entry name" value="HsaA"/>
    <property type="match status" value="1"/>
</dbReference>
<comment type="similarity">
    <text evidence="2 5">Belongs to the acyl-CoA dehydrogenase family.</text>
</comment>
<evidence type="ECO:0000256" key="4">
    <source>
        <dbReference type="ARBA" id="ARBA00022827"/>
    </source>
</evidence>